<dbReference type="InterPro" id="IPR005119">
    <property type="entry name" value="LysR_subst-bd"/>
</dbReference>
<evidence type="ECO:0000313" key="7">
    <source>
        <dbReference type="EMBL" id="PZG24304.1"/>
    </source>
</evidence>
<dbReference type="PANTHER" id="PTHR30346">
    <property type="entry name" value="TRANSCRIPTIONAL DUAL REGULATOR HCAR-RELATED"/>
    <property type="match status" value="1"/>
</dbReference>
<dbReference type="Gene3D" id="3.40.190.10">
    <property type="entry name" value="Periplasmic binding protein-like II"/>
    <property type="match status" value="2"/>
</dbReference>
<feature type="non-terminal residue" evidence="7">
    <location>
        <position position="1"/>
    </location>
</feature>
<name>A0A2W2GC01_9ACTN</name>
<proteinExistence type="inferred from homology"/>
<protein>
    <recommendedName>
        <fullName evidence="6">LysR substrate-binding domain-containing protein</fullName>
    </recommendedName>
</protein>
<keyword evidence="4" id="KW-0804">Transcription</keyword>
<evidence type="ECO:0000256" key="3">
    <source>
        <dbReference type="ARBA" id="ARBA00023125"/>
    </source>
</evidence>
<reference evidence="7 8" key="1">
    <citation type="submission" date="2018-01" db="EMBL/GenBank/DDBJ databases">
        <title>Draft genome sequence of Sphaerisporangium sp. 7K107.</title>
        <authorList>
            <person name="Sahin N."/>
            <person name="Saygin H."/>
            <person name="Ay H."/>
        </authorList>
    </citation>
    <scope>NUCLEOTIDE SEQUENCE [LARGE SCALE GENOMIC DNA]</scope>
    <source>
        <strain evidence="7 8">7K107</strain>
    </source>
</reference>
<evidence type="ECO:0000256" key="2">
    <source>
        <dbReference type="ARBA" id="ARBA00023015"/>
    </source>
</evidence>
<dbReference type="Pfam" id="PF03466">
    <property type="entry name" value="LysR_substrate"/>
    <property type="match status" value="1"/>
</dbReference>
<gene>
    <name evidence="7" type="ORF">C1I98_35750</name>
</gene>
<organism evidence="7 8">
    <name type="scientific">Spongiactinospora gelatinilytica</name>
    <dbReference type="NCBI Taxonomy" id="2666298"/>
    <lineage>
        <taxon>Bacteria</taxon>
        <taxon>Bacillati</taxon>
        <taxon>Actinomycetota</taxon>
        <taxon>Actinomycetes</taxon>
        <taxon>Streptosporangiales</taxon>
        <taxon>Streptosporangiaceae</taxon>
        <taxon>Spongiactinospora</taxon>
    </lineage>
</organism>
<keyword evidence="2" id="KW-0805">Transcription regulation</keyword>
<evidence type="ECO:0000256" key="5">
    <source>
        <dbReference type="SAM" id="MobiDB-lite"/>
    </source>
</evidence>
<dbReference type="GO" id="GO:0003700">
    <property type="term" value="F:DNA-binding transcription factor activity"/>
    <property type="evidence" value="ECO:0007669"/>
    <property type="project" value="TreeGrafter"/>
</dbReference>
<sequence>GAVLARQQHGRRAGQPAHGHPARPGEGVGGLAGEPFVLLPREHGPGFHDRLVAVCREAGFEPRVVQRAVEWQTVSGLVAAGVGVGIAPASAAHVRPPGVVYRPLAGTPRTAVALAWRDGDRTPLTARFLDAVRDHVLY</sequence>
<dbReference type="CDD" id="cd08414">
    <property type="entry name" value="PBP2_LTTR_aromatics_like"/>
    <property type="match status" value="1"/>
</dbReference>
<comment type="caution">
    <text evidence="7">The sequence shown here is derived from an EMBL/GenBank/DDBJ whole genome shotgun (WGS) entry which is preliminary data.</text>
</comment>
<evidence type="ECO:0000256" key="4">
    <source>
        <dbReference type="ARBA" id="ARBA00023163"/>
    </source>
</evidence>
<keyword evidence="8" id="KW-1185">Reference proteome</keyword>
<evidence type="ECO:0000313" key="8">
    <source>
        <dbReference type="Proteomes" id="UP000248544"/>
    </source>
</evidence>
<evidence type="ECO:0000256" key="1">
    <source>
        <dbReference type="ARBA" id="ARBA00009437"/>
    </source>
</evidence>
<dbReference type="RefSeq" id="WP_199537476.1">
    <property type="nucleotide sequence ID" value="NZ_POUA01000503.1"/>
</dbReference>
<dbReference type="Proteomes" id="UP000248544">
    <property type="component" value="Unassembled WGS sequence"/>
</dbReference>
<feature type="domain" description="LysR substrate-binding" evidence="6">
    <location>
        <begin position="19"/>
        <end position="135"/>
    </location>
</feature>
<dbReference type="GO" id="GO:0032993">
    <property type="term" value="C:protein-DNA complex"/>
    <property type="evidence" value="ECO:0007669"/>
    <property type="project" value="TreeGrafter"/>
</dbReference>
<evidence type="ECO:0000259" key="6">
    <source>
        <dbReference type="Pfam" id="PF03466"/>
    </source>
</evidence>
<dbReference type="GO" id="GO:0003677">
    <property type="term" value="F:DNA binding"/>
    <property type="evidence" value="ECO:0007669"/>
    <property type="project" value="UniProtKB-KW"/>
</dbReference>
<dbReference type="PANTHER" id="PTHR30346:SF28">
    <property type="entry name" value="HTH-TYPE TRANSCRIPTIONAL REGULATOR CYNR"/>
    <property type="match status" value="1"/>
</dbReference>
<keyword evidence="3" id="KW-0238">DNA-binding</keyword>
<accession>A0A2W2GC01</accession>
<dbReference type="EMBL" id="POUA01000503">
    <property type="protein sequence ID" value="PZG24304.1"/>
    <property type="molecule type" value="Genomic_DNA"/>
</dbReference>
<feature type="region of interest" description="Disordered" evidence="5">
    <location>
        <begin position="1"/>
        <end position="29"/>
    </location>
</feature>
<dbReference type="AlphaFoldDB" id="A0A2W2GC01"/>
<dbReference type="SUPFAM" id="SSF53850">
    <property type="entry name" value="Periplasmic binding protein-like II"/>
    <property type="match status" value="1"/>
</dbReference>
<comment type="similarity">
    <text evidence="1">Belongs to the LysR transcriptional regulatory family.</text>
</comment>